<protein>
    <submittedName>
        <fullName evidence="2">Uncharacterized protein</fullName>
    </submittedName>
</protein>
<name>A0A1M4X4I4_9BACL</name>
<feature type="compositionally biased region" description="Low complexity" evidence="1">
    <location>
        <begin position="95"/>
        <end position="114"/>
    </location>
</feature>
<feature type="compositionally biased region" description="Basic residues" evidence="1">
    <location>
        <begin position="146"/>
        <end position="167"/>
    </location>
</feature>
<proteinExistence type="predicted"/>
<feature type="region of interest" description="Disordered" evidence="1">
    <location>
        <begin position="25"/>
        <end position="239"/>
    </location>
</feature>
<feature type="region of interest" description="Disordered" evidence="1">
    <location>
        <begin position="348"/>
        <end position="370"/>
    </location>
</feature>
<feature type="compositionally biased region" description="Basic and acidic residues" evidence="1">
    <location>
        <begin position="130"/>
        <end position="145"/>
    </location>
</feature>
<gene>
    <name evidence="2" type="ORF">SAMN05444392_104118</name>
</gene>
<feature type="compositionally biased region" description="Basic and acidic residues" evidence="1">
    <location>
        <begin position="168"/>
        <end position="184"/>
    </location>
</feature>
<sequence length="370" mass="41048">MVQHNDLFPRHRRYYLGTRIDRGNVSERGADAPLSREKNSEQRQTDAGDAPSRAHRLPATRDGSQARQGCSVLGRSTRSARPGRSERADRFGRLGARQGAAGSEGAGRAALGRQPARHGRPAAAHGRSVVRGDVDQEAHLEGAGHHRDRRVRHRRLRSSGLSIHRHALLRDAPRRPRGQPDRANHHAAPLRRRHDVPLLRGQPREEEARLARLHARQHTHQRHRDRHPDRQADGRHHPDRLVRLPHRVHPDALPGAGTPLHPRRHRRRAHAGFPAVAQVGERQVAHPALGRTRRRDGGHDGLHALLLPGRQPFGARRDHDGTVRHHVVRTDVLQARAPLLARRVRASSGAGAAQRLPASGHGVPSAVAVT</sequence>
<feature type="compositionally biased region" description="Polar residues" evidence="1">
    <location>
        <begin position="62"/>
        <end position="79"/>
    </location>
</feature>
<feature type="compositionally biased region" description="Basic and acidic residues" evidence="1">
    <location>
        <begin position="25"/>
        <end position="46"/>
    </location>
</feature>
<feature type="compositionally biased region" description="Basic and acidic residues" evidence="1">
    <location>
        <begin position="83"/>
        <end position="92"/>
    </location>
</feature>
<evidence type="ECO:0000313" key="3">
    <source>
        <dbReference type="Proteomes" id="UP000184476"/>
    </source>
</evidence>
<dbReference type="AlphaFoldDB" id="A0A1M4X4I4"/>
<organism evidence="2 3">
    <name type="scientific">Seinonella peptonophila</name>
    <dbReference type="NCBI Taxonomy" id="112248"/>
    <lineage>
        <taxon>Bacteria</taxon>
        <taxon>Bacillati</taxon>
        <taxon>Bacillota</taxon>
        <taxon>Bacilli</taxon>
        <taxon>Bacillales</taxon>
        <taxon>Thermoactinomycetaceae</taxon>
        <taxon>Seinonella</taxon>
    </lineage>
</organism>
<evidence type="ECO:0000313" key="2">
    <source>
        <dbReference type="EMBL" id="SHE88369.1"/>
    </source>
</evidence>
<dbReference type="EMBL" id="FQVL01000004">
    <property type="protein sequence ID" value="SHE88369.1"/>
    <property type="molecule type" value="Genomic_DNA"/>
</dbReference>
<reference evidence="2 3" key="1">
    <citation type="submission" date="2016-11" db="EMBL/GenBank/DDBJ databases">
        <authorList>
            <person name="Jaros S."/>
            <person name="Januszkiewicz K."/>
            <person name="Wedrychowicz H."/>
        </authorList>
    </citation>
    <scope>NUCLEOTIDE SEQUENCE [LARGE SCALE GENOMIC DNA]</scope>
    <source>
        <strain evidence="2 3">DSM 44666</strain>
    </source>
</reference>
<dbReference type="Proteomes" id="UP000184476">
    <property type="component" value="Unassembled WGS sequence"/>
</dbReference>
<keyword evidence="3" id="KW-1185">Reference proteome</keyword>
<feature type="compositionally biased region" description="Basic residues" evidence="1">
    <location>
        <begin position="211"/>
        <end position="225"/>
    </location>
</feature>
<feature type="compositionally biased region" description="Basic and acidic residues" evidence="1">
    <location>
        <begin position="226"/>
        <end position="239"/>
    </location>
</feature>
<evidence type="ECO:0000256" key="1">
    <source>
        <dbReference type="SAM" id="MobiDB-lite"/>
    </source>
</evidence>
<accession>A0A1M4X4I4</accession>